<comment type="caution">
    <text evidence="19">The sequence shown here is derived from an EMBL/GenBank/DDBJ whole genome shotgun (WGS) entry which is preliminary data.</text>
</comment>
<evidence type="ECO:0000256" key="10">
    <source>
        <dbReference type="ARBA" id="ARBA00038976"/>
    </source>
</evidence>
<dbReference type="AlphaFoldDB" id="H0QPQ3"/>
<evidence type="ECO:0000256" key="7">
    <source>
        <dbReference type="ARBA" id="ARBA00023049"/>
    </source>
</evidence>
<dbReference type="FunFam" id="3.40.630.10:FF:000018">
    <property type="entry name" value="Aminoacyl-histidine dipeptidase PepD"/>
    <property type="match status" value="1"/>
</dbReference>
<evidence type="ECO:0000256" key="3">
    <source>
        <dbReference type="ARBA" id="ARBA00022670"/>
    </source>
</evidence>
<comment type="cofactor">
    <cofactor evidence="2">
        <name>Zn(2+)</name>
        <dbReference type="ChEBI" id="CHEBI:29105"/>
    </cofactor>
</comment>
<name>H0QPQ3_ARTG1</name>
<dbReference type="GO" id="GO:0006508">
    <property type="term" value="P:proteolysis"/>
    <property type="evidence" value="ECO:0007669"/>
    <property type="project" value="UniProtKB-KW"/>
</dbReference>
<evidence type="ECO:0000256" key="8">
    <source>
        <dbReference type="ARBA" id="ARBA00023285"/>
    </source>
</evidence>
<dbReference type="Proteomes" id="UP000003828">
    <property type="component" value="Unassembled WGS sequence"/>
</dbReference>
<evidence type="ECO:0000256" key="1">
    <source>
        <dbReference type="ARBA" id="ARBA00001941"/>
    </source>
</evidence>
<keyword evidence="7" id="KW-0482">Metalloprotease</keyword>
<keyword evidence="6" id="KW-0862">Zinc</keyword>
<dbReference type="InterPro" id="IPR002933">
    <property type="entry name" value="Peptidase_M20"/>
</dbReference>
<comment type="catalytic activity">
    <reaction evidence="9">
        <text>Hydrolysis of dipeptides, preferentially hydrophobic dipeptides including prolyl amino acids.</text>
        <dbReference type="EC" id="3.4.13.18"/>
    </reaction>
</comment>
<reference evidence="19 20" key="1">
    <citation type="submission" date="2011-12" db="EMBL/GenBank/DDBJ databases">
        <title>Whole genome shotgun sequence of Arthrobacter globiformis NBRC 12137.</title>
        <authorList>
            <person name="Miyazawa S."/>
            <person name="Hosoyama A."/>
            <person name="Tsuchikane K."/>
            <person name="Katsumata H."/>
            <person name="Yamazaki S."/>
            <person name="Fujita N."/>
        </authorList>
    </citation>
    <scope>NUCLEOTIDE SEQUENCE [LARGE SCALE GENOMIC DNA]</scope>
    <source>
        <strain evidence="19 20">NBRC 12137</strain>
    </source>
</reference>
<dbReference type="GO" id="GO:0046872">
    <property type="term" value="F:metal ion binding"/>
    <property type="evidence" value="ECO:0007669"/>
    <property type="project" value="UniProtKB-KW"/>
</dbReference>
<evidence type="ECO:0000256" key="9">
    <source>
        <dbReference type="ARBA" id="ARBA00036421"/>
    </source>
</evidence>
<keyword evidence="20" id="KW-1185">Reference proteome</keyword>
<dbReference type="STRING" id="1077972.ARGLB_077_00210"/>
<evidence type="ECO:0000313" key="20">
    <source>
        <dbReference type="Proteomes" id="UP000003828"/>
    </source>
</evidence>
<keyword evidence="5" id="KW-0378">Hydrolase</keyword>
<dbReference type="EC" id="3.4.13.18" evidence="10"/>
<dbReference type="Pfam" id="PF07687">
    <property type="entry name" value="M20_dimer"/>
    <property type="match status" value="1"/>
</dbReference>
<evidence type="ECO:0000256" key="17">
    <source>
        <dbReference type="ARBA" id="ARBA00078074"/>
    </source>
</evidence>
<evidence type="ECO:0000256" key="6">
    <source>
        <dbReference type="ARBA" id="ARBA00022833"/>
    </source>
</evidence>
<dbReference type="EMBL" id="BAEG01000077">
    <property type="protein sequence ID" value="GAB14804.1"/>
    <property type="molecule type" value="Genomic_DNA"/>
</dbReference>
<keyword evidence="8" id="KW-0170">Cobalt</keyword>
<proteinExistence type="inferred from homology"/>
<comment type="similarity">
    <text evidence="12">Belongs to the peptidase M20C family.</text>
</comment>
<evidence type="ECO:0000256" key="14">
    <source>
        <dbReference type="ARBA" id="ARBA00075285"/>
    </source>
</evidence>
<dbReference type="Gene3D" id="3.40.630.10">
    <property type="entry name" value="Zn peptidases"/>
    <property type="match status" value="2"/>
</dbReference>
<evidence type="ECO:0000259" key="18">
    <source>
        <dbReference type="Pfam" id="PF07687"/>
    </source>
</evidence>
<accession>H0QPQ3</accession>
<evidence type="ECO:0000256" key="13">
    <source>
        <dbReference type="ARBA" id="ARBA00071271"/>
    </source>
</evidence>
<gene>
    <name evidence="19" type="primary">pepD</name>
    <name evidence="19" type="ORF">ARGLB_077_00210</name>
</gene>
<evidence type="ECO:0000256" key="2">
    <source>
        <dbReference type="ARBA" id="ARBA00001947"/>
    </source>
</evidence>
<dbReference type="GO" id="GO:0070573">
    <property type="term" value="F:metallodipeptidase activity"/>
    <property type="evidence" value="ECO:0007669"/>
    <property type="project" value="TreeGrafter"/>
</dbReference>
<evidence type="ECO:0000256" key="15">
    <source>
        <dbReference type="ARBA" id="ARBA00076004"/>
    </source>
</evidence>
<dbReference type="Pfam" id="PF01546">
    <property type="entry name" value="Peptidase_M20"/>
    <property type="match status" value="1"/>
</dbReference>
<feature type="domain" description="Peptidase M20 dimerisation" evidence="18">
    <location>
        <begin position="211"/>
        <end position="292"/>
    </location>
</feature>
<evidence type="ECO:0000256" key="16">
    <source>
        <dbReference type="ARBA" id="ARBA00077688"/>
    </source>
</evidence>
<evidence type="ECO:0000256" key="5">
    <source>
        <dbReference type="ARBA" id="ARBA00022801"/>
    </source>
</evidence>
<dbReference type="RefSeq" id="WP_003803638.1">
    <property type="nucleotide sequence ID" value="NZ_BAEG01000077.1"/>
</dbReference>
<dbReference type="GO" id="GO:0005829">
    <property type="term" value="C:cytosol"/>
    <property type="evidence" value="ECO:0007669"/>
    <property type="project" value="TreeGrafter"/>
</dbReference>
<organism evidence="19 20">
    <name type="scientific">Arthrobacter globiformis (strain ATCC 8010 / DSM 20124 / JCM 1332 / NBRC 12137 / NCIMB 8907 / NRRL B-2979 / 168)</name>
    <dbReference type="NCBI Taxonomy" id="1077972"/>
    <lineage>
        <taxon>Bacteria</taxon>
        <taxon>Bacillati</taxon>
        <taxon>Actinomycetota</taxon>
        <taxon>Actinomycetes</taxon>
        <taxon>Micrococcales</taxon>
        <taxon>Micrococcaceae</taxon>
        <taxon>Arthrobacter</taxon>
    </lineage>
</organism>
<dbReference type="InterPro" id="IPR001160">
    <property type="entry name" value="Peptidase_M20C"/>
</dbReference>
<protein>
    <recommendedName>
        <fullName evidence="13">Cytosol non-specific dipeptidase</fullName>
        <ecNumber evidence="10">3.4.13.18</ecNumber>
    </recommendedName>
    <alternativeName>
        <fullName evidence="16">Aminoacyl-histidine dipeptidase</fullName>
    </alternativeName>
    <alternativeName>
        <fullName evidence="15">Beta-alanyl-histidine dipeptidase</fullName>
    </alternativeName>
    <alternativeName>
        <fullName evidence="14">Carnosinase</fullName>
    </alternativeName>
    <alternativeName>
        <fullName evidence="11">Peptidase D</fullName>
    </alternativeName>
    <alternativeName>
        <fullName evidence="17">Xaa-His dipeptidase</fullName>
    </alternativeName>
</protein>
<dbReference type="PRINTS" id="PR00934">
    <property type="entry name" value="XHISDIPTASE"/>
</dbReference>
<evidence type="ECO:0000256" key="11">
    <source>
        <dbReference type="ARBA" id="ARBA00044252"/>
    </source>
</evidence>
<dbReference type="PANTHER" id="PTHR43501:SF1">
    <property type="entry name" value="CYTOSOL NON-SPECIFIC DIPEPTIDASE"/>
    <property type="match status" value="1"/>
</dbReference>
<dbReference type="PIRSF" id="PIRSF016599">
    <property type="entry name" value="Xaa-His_dipept"/>
    <property type="match status" value="1"/>
</dbReference>
<keyword evidence="3" id="KW-0645">Protease</keyword>
<sequence>MTSRILDLEPKAFFKYFEEISNIPRGSYHEQAISNHLAHFARERGLEVSQDDIGSLLIKKPGTEGYESAAPLVFHGHMDMVLAKDEGVDHDMLEEGVRLRMDGDFITGSGTTLGADNGVGVAFMMAILGAEDLAHPPIQAIITVQEEVGKAGALHFDVKEVTGRRLIDFNWHDPNSIFAGCAGDISAWFEMPLPTAEAPQDGVVIEINVHGLEGGHSEFDIHHGRGNAIMLIARLLRKASDSAAAQLLTIDGGVNRYVIPNAAKASVFVPHKSSESLITELQDLATSIKAEYRVSDPHLLIEIQRSASSVPDGPEAATAAATSKVARVLNLLPNGVQSMSLTTDGLVESSNTVAQIEIRDGKLRVLSTIPSAVSSRKYEILDRIRGLADIAGEGATVQTFADCPEWPFQPESPLLAQAKQAYKTVHGRDPEVEVSHSSLELGIFASKLPGVEMISVGPEAFDVHTTKERLNYKTVQPVWDVLVELLRRLDD</sequence>
<keyword evidence="4" id="KW-0479">Metal-binding</keyword>
<dbReference type="FunFam" id="3.40.630.10:FF:000015">
    <property type="entry name" value="Aminoacyl-histidine dipeptidase PepD"/>
    <property type="match status" value="1"/>
</dbReference>
<comment type="cofactor">
    <cofactor evidence="1">
        <name>Co(2+)</name>
        <dbReference type="ChEBI" id="CHEBI:48828"/>
    </cofactor>
</comment>
<evidence type="ECO:0000256" key="12">
    <source>
        <dbReference type="ARBA" id="ARBA00061423"/>
    </source>
</evidence>
<dbReference type="PANTHER" id="PTHR43501">
    <property type="entry name" value="CYTOSOL NON-SPECIFIC DIPEPTIDASE"/>
    <property type="match status" value="1"/>
</dbReference>
<dbReference type="InterPro" id="IPR011650">
    <property type="entry name" value="Peptidase_M20_dimer"/>
</dbReference>
<dbReference type="NCBIfam" id="TIGR01893">
    <property type="entry name" value="aa-his-dipept"/>
    <property type="match status" value="1"/>
</dbReference>
<evidence type="ECO:0000313" key="19">
    <source>
        <dbReference type="EMBL" id="GAB14804.1"/>
    </source>
</evidence>
<dbReference type="SUPFAM" id="SSF53187">
    <property type="entry name" value="Zn-dependent exopeptidases"/>
    <property type="match status" value="1"/>
</dbReference>
<dbReference type="eggNOG" id="COG2195">
    <property type="taxonomic scope" value="Bacteria"/>
</dbReference>
<evidence type="ECO:0000256" key="4">
    <source>
        <dbReference type="ARBA" id="ARBA00022723"/>
    </source>
</evidence>